<dbReference type="RefSeq" id="XP_002741266.1">
    <property type="nucleotide sequence ID" value="XM_002741220.1"/>
</dbReference>
<proteinExistence type="predicted"/>
<dbReference type="Pfam" id="PF00535">
    <property type="entry name" value="Glycos_transf_2"/>
    <property type="match status" value="1"/>
</dbReference>
<dbReference type="PANTHER" id="PTHR15046">
    <property type="entry name" value="GLYCO_TRANS_2-LIKE DOMAIN-CONTAINING PROTEIN"/>
    <property type="match status" value="1"/>
</dbReference>
<evidence type="ECO:0000313" key="3">
    <source>
        <dbReference type="RefSeq" id="XP_002741266.1"/>
    </source>
</evidence>
<dbReference type="SUPFAM" id="SSF53448">
    <property type="entry name" value="Nucleotide-diphospho-sugar transferases"/>
    <property type="match status" value="1"/>
</dbReference>
<dbReference type="InterPro" id="IPR029044">
    <property type="entry name" value="Nucleotide-diphossugar_trans"/>
</dbReference>
<dbReference type="GeneID" id="100377850"/>
<keyword evidence="2" id="KW-1185">Reference proteome</keyword>
<accession>A0ABM0H052</accession>
<name>A0ABM0H052_SACKO</name>
<dbReference type="Proteomes" id="UP000694865">
    <property type="component" value="Unplaced"/>
</dbReference>
<evidence type="ECO:0000259" key="1">
    <source>
        <dbReference type="Pfam" id="PF00535"/>
    </source>
</evidence>
<gene>
    <name evidence="3" type="primary">LOC100377850</name>
</gene>
<organism evidence="2 3">
    <name type="scientific">Saccoglossus kowalevskii</name>
    <name type="common">Acorn worm</name>
    <dbReference type="NCBI Taxonomy" id="10224"/>
    <lineage>
        <taxon>Eukaryota</taxon>
        <taxon>Metazoa</taxon>
        <taxon>Hemichordata</taxon>
        <taxon>Enteropneusta</taxon>
        <taxon>Harrimaniidae</taxon>
        <taxon>Saccoglossus</taxon>
    </lineage>
</organism>
<sequence length="470" mass="53820">MSLIIARQTGEHIDPGFSKKESDFGEFRKDVTVLPPGPCVCGKSSYGPLEADRKRRRDREVMEWQRYHKTETEPLSLCYAMTPIQYMGSGITLEPLATTRLIGLSVHPNVVEYLENKHIFELKLSSEKSIGVLHVHITDGSKYLNIAGNHTTVLCIRGMVVVSLIDEALRNIYYTSILYDINDRDIVRLQFNNISVPIHIHIKRQTVPFLIDPGPGSISRKVTVVVKTFERYNAVTRFVKSVNQFYPEMTIIVADDSETPQKINGSNIKHYIMPHAEGASAGRNLALSQVRTKYFLYCDDDFVFTNGTKLENFINKFENPKVKLDVIGGTFGDERGKSKQSCFGCRTILWYTGDQDGDCFIRHGGHKYHPIPEYPNCYMADAITMFFMARTEAFRRGVFDPEYERVGHTEYFINRLGKIRLASCNDVNILHSRLANPTYNKYRGRLVDKDDQHNNVQHMLFNMNLKCFSL</sequence>
<dbReference type="CDD" id="cd00761">
    <property type="entry name" value="Glyco_tranf_GTA_type"/>
    <property type="match status" value="1"/>
</dbReference>
<dbReference type="Gene3D" id="3.90.550.10">
    <property type="entry name" value="Spore Coat Polysaccharide Biosynthesis Protein SpsA, Chain A"/>
    <property type="match status" value="1"/>
</dbReference>
<dbReference type="PANTHER" id="PTHR15046:SF3">
    <property type="entry name" value="BETA-1,4 N-ACETYLGALACTOSAMINYLTRANSFERASE 2-LIKE"/>
    <property type="match status" value="1"/>
</dbReference>
<dbReference type="InterPro" id="IPR001173">
    <property type="entry name" value="Glyco_trans_2-like"/>
</dbReference>
<protein>
    <submittedName>
        <fullName evidence="3">Beta-1,4 N-acetylgalactosaminyltransferase 2-like</fullName>
    </submittedName>
</protein>
<feature type="domain" description="Glycosyltransferase 2-like" evidence="1">
    <location>
        <begin position="223"/>
        <end position="345"/>
    </location>
</feature>
<reference evidence="3" key="1">
    <citation type="submission" date="2025-08" db="UniProtKB">
        <authorList>
            <consortium name="RefSeq"/>
        </authorList>
    </citation>
    <scope>IDENTIFICATION</scope>
    <source>
        <tissue evidence="3">Testes</tissue>
    </source>
</reference>
<evidence type="ECO:0000313" key="2">
    <source>
        <dbReference type="Proteomes" id="UP000694865"/>
    </source>
</evidence>